<dbReference type="Gene3D" id="2.50.20.10">
    <property type="entry name" value="Lipoprotein localisation LolA/LolB/LppX"/>
    <property type="match status" value="1"/>
</dbReference>
<protein>
    <recommendedName>
        <fullName evidence="3">Outer membrane lipoprotein-sorting protein</fullName>
    </recommendedName>
</protein>
<name>E6QNX8_9ZZZZ</name>
<evidence type="ECO:0008006" key="3">
    <source>
        <dbReference type="Google" id="ProtNLM"/>
    </source>
</evidence>
<accession>E6QNX8</accession>
<proteinExistence type="predicted"/>
<feature type="region of interest" description="Disordered" evidence="1">
    <location>
        <begin position="311"/>
        <end position="336"/>
    </location>
</feature>
<dbReference type="AlphaFoldDB" id="E6QNX8"/>
<evidence type="ECO:0000256" key="1">
    <source>
        <dbReference type="SAM" id="MobiDB-lite"/>
    </source>
</evidence>
<gene>
    <name evidence="2" type="ORF">CARN6_2480</name>
</gene>
<feature type="compositionally biased region" description="Polar residues" evidence="1">
    <location>
        <begin position="327"/>
        <end position="336"/>
    </location>
</feature>
<comment type="caution">
    <text evidence="2">The sequence shown here is derived from an EMBL/GenBank/DDBJ whole genome shotgun (WGS) entry which is preliminary data.</text>
</comment>
<dbReference type="EMBL" id="CABQ01000295">
    <property type="protein sequence ID" value="CBI08949.1"/>
    <property type="molecule type" value="Genomic_DNA"/>
</dbReference>
<feature type="compositionally biased region" description="Low complexity" evidence="1">
    <location>
        <begin position="311"/>
        <end position="326"/>
    </location>
</feature>
<organism evidence="2">
    <name type="scientific">mine drainage metagenome</name>
    <dbReference type="NCBI Taxonomy" id="410659"/>
    <lineage>
        <taxon>unclassified sequences</taxon>
        <taxon>metagenomes</taxon>
        <taxon>ecological metagenomes</taxon>
    </lineage>
</organism>
<feature type="region of interest" description="Disordered" evidence="1">
    <location>
        <begin position="49"/>
        <end position="85"/>
    </location>
</feature>
<reference evidence="2" key="1">
    <citation type="submission" date="2009-10" db="EMBL/GenBank/DDBJ databases">
        <title>Diversity of trophic interactions inside an arsenic-rich microbial ecosystem.</title>
        <authorList>
            <person name="Bertin P.N."/>
            <person name="Heinrich-Salmeron A."/>
            <person name="Pelletier E."/>
            <person name="Goulhen-Chollet F."/>
            <person name="Arsene-Ploetze F."/>
            <person name="Gallien S."/>
            <person name="Calteau A."/>
            <person name="Vallenet D."/>
            <person name="Casiot C."/>
            <person name="Chane-Woon-Ming B."/>
            <person name="Giloteaux L."/>
            <person name="Barakat M."/>
            <person name="Bonnefoy V."/>
            <person name="Bruneel O."/>
            <person name="Chandler M."/>
            <person name="Cleiss J."/>
            <person name="Duran R."/>
            <person name="Elbaz-Poulichet F."/>
            <person name="Fonknechten N."/>
            <person name="Lauga B."/>
            <person name="Mornico D."/>
            <person name="Ortet P."/>
            <person name="Schaeffer C."/>
            <person name="Siguier P."/>
            <person name="Alexander Thil Smith A."/>
            <person name="Van Dorsselaer A."/>
            <person name="Weissenbach J."/>
            <person name="Medigue C."/>
            <person name="Le Paslier D."/>
        </authorList>
    </citation>
    <scope>NUCLEOTIDE SEQUENCE</scope>
</reference>
<sequence>MGRDVGFLPVQLPFSQRRLFCCVCSSSVSVKLLFTCLLLGAVAITSSNAAGRKKDKSGNNDDSYTPMPLDSGFGPMDLTPPPIPPEQIIRQFTEKESEFRQALNHYTYRRTVTVQTIDDDNKVDGQYYEVDDVTFDPDGKRAERVVYAPQNTLSRIMMSPADFQDIQQRLPFVLTAEDVGQYNVDYIGREKVDDVLCYVFDVGPKVMVKGKRYLKGRIWVDSEDMQIVITNAKNVPDDTRKGHEDLSPPFTTYRQQVDGKYWFPTYTKAEGILHFSGGNSYLSQDVHIRQTVKYADYKQFGSSFRIIYQGQAQPGQPQSSTPASTQLGQSGAGNPQ</sequence>
<evidence type="ECO:0000313" key="2">
    <source>
        <dbReference type="EMBL" id="CBI08949.1"/>
    </source>
</evidence>